<evidence type="ECO:0000313" key="2">
    <source>
        <dbReference type="EMBL" id="KAK4345451.1"/>
    </source>
</evidence>
<reference evidence="2" key="1">
    <citation type="submission" date="2023-12" db="EMBL/GenBank/DDBJ databases">
        <title>Genome assembly of Anisodus tanguticus.</title>
        <authorList>
            <person name="Wang Y.-J."/>
        </authorList>
    </citation>
    <scope>NUCLEOTIDE SEQUENCE</scope>
    <source>
        <strain evidence="2">KB-2021</strain>
        <tissue evidence="2">Leaf</tissue>
    </source>
</reference>
<dbReference type="AlphaFoldDB" id="A0AAE1R591"/>
<proteinExistence type="predicted"/>
<sequence length="218" mass="25114">MASKTSTDLHSCPPFPTTPITSISLDQSVATLVGMVTSLGSRRHNFLGFILLVVCLYVGMGGSLCWGQLDKQRKDEKERRWQEDQNIRRQLEDIYKLQLELHDIGKEKKRVRSSGGEVVKLPRREIGWDGELGPSRIRVPPRESIPWRNSIPFFRISNRGESIPSLLSIKREGTRAKGWGRTLYHIVKWIARTTKMEIEEYPERHFGNRPDSISFRSI</sequence>
<feature type="transmembrane region" description="Helical" evidence="1">
    <location>
        <begin position="46"/>
        <end position="69"/>
    </location>
</feature>
<comment type="caution">
    <text evidence="2">The sequence shown here is derived from an EMBL/GenBank/DDBJ whole genome shotgun (WGS) entry which is preliminary data.</text>
</comment>
<gene>
    <name evidence="2" type="ORF">RND71_035627</name>
</gene>
<evidence type="ECO:0000256" key="1">
    <source>
        <dbReference type="SAM" id="Phobius"/>
    </source>
</evidence>
<keyword evidence="1" id="KW-0812">Transmembrane</keyword>
<protein>
    <submittedName>
        <fullName evidence="2">Uncharacterized protein</fullName>
    </submittedName>
</protein>
<organism evidence="2 3">
    <name type="scientific">Anisodus tanguticus</name>
    <dbReference type="NCBI Taxonomy" id="243964"/>
    <lineage>
        <taxon>Eukaryota</taxon>
        <taxon>Viridiplantae</taxon>
        <taxon>Streptophyta</taxon>
        <taxon>Embryophyta</taxon>
        <taxon>Tracheophyta</taxon>
        <taxon>Spermatophyta</taxon>
        <taxon>Magnoliopsida</taxon>
        <taxon>eudicotyledons</taxon>
        <taxon>Gunneridae</taxon>
        <taxon>Pentapetalae</taxon>
        <taxon>asterids</taxon>
        <taxon>lamiids</taxon>
        <taxon>Solanales</taxon>
        <taxon>Solanaceae</taxon>
        <taxon>Solanoideae</taxon>
        <taxon>Hyoscyameae</taxon>
        <taxon>Anisodus</taxon>
    </lineage>
</organism>
<dbReference type="Proteomes" id="UP001291623">
    <property type="component" value="Unassembled WGS sequence"/>
</dbReference>
<evidence type="ECO:0000313" key="3">
    <source>
        <dbReference type="Proteomes" id="UP001291623"/>
    </source>
</evidence>
<keyword evidence="1" id="KW-1133">Transmembrane helix</keyword>
<keyword evidence="1" id="KW-0472">Membrane</keyword>
<dbReference type="EMBL" id="JAVYJV010000019">
    <property type="protein sequence ID" value="KAK4345451.1"/>
    <property type="molecule type" value="Genomic_DNA"/>
</dbReference>
<keyword evidence="3" id="KW-1185">Reference proteome</keyword>
<name>A0AAE1R591_9SOLA</name>
<accession>A0AAE1R591</accession>